<keyword evidence="2" id="KW-0238">DNA-binding</keyword>
<dbReference type="Gene3D" id="1.10.10.60">
    <property type="entry name" value="Homeodomain-like"/>
    <property type="match status" value="2"/>
</dbReference>
<dbReference type="PANTHER" id="PTHR43280">
    <property type="entry name" value="ARAC-FAMILY TRANSCRIPTIONAL REGULATOR"/>
    <property type="match status" value="1"/>
</dbReference>
<keyword evidence="7" id="KW-1185">Reference proteome</keyword>
<evidence type="ECO:0000313" key="6">
    <source>
        <dbReference type="EMBL" id="QNP56135.1"/>
    </source>
</evidence>
<dbReference type="GO" id="GO:0043565">
    <property type="term" value="F:sequence-specific DNA binding"/>
    <property type="evidence" value="ECO:0007669"/>
    <property type="project" value="InterPro"/>
</dbReference>
<evidence type="ECO:0000313" key="7">
    <source>
        <dbReference type="Proteomes" id="UP000516117"/>
    </source>
</evidence>
<protein>
    <submittedName>
        <fullName evidence="6">AraC family transcriptional regulator</fullName>
    </submittedName>
</protein>
<dbReference type="PROSITE" id="PS00041">
    <property type="entry name" value="HTH_ARAC_FAMILY_1"/>
    <property type="match status" value="1"/>
</dbReference>
<feature type="domain" description="HTH araC/xylS-type" evidence="5">
    <location>
        <begin position="205"/>
        <end position="303"/>
    </location>
</feature>
<dbReference type="InterPro" id="IPR018060">
    <property type="entry name" value="HTH_AraC"/>
</dbReference>
<dbReference type="InterPro" id="IPR020449">
    <property type="entry name" value="Tscrpt_reg_AraC-type_HTH"/>
</dbReference>
<gene>
    <name evidence="6" type="ORF">H9L22_01020</name>
</gene>
<dbReference type="AlphaFoldDB" id="A0A7H0H6G9"/>
<evidence type="ECO:0000256" key="4">
    <source>
        <dbReference type="SAM" id="MobiDB-lite"/>
    </source>
</evidence>
<feature type="region of interest" description="Disordered" evidence="4">
    <location>
        <begin position="293"/>
        <end position="312"/>
    </location>
</feature>
<name>A0A7H0H6G9_9ACTN</name>
<dbReference type="GO" id="GO:0003700">
    <property type="term" value="F:DNA-binding transcription factor activity"/>
    <property type="evidence" value="ECO:0007669"/>
    <property type="project" value="InterPro"/>
</dbReference>
<dbReference type="RefSeq" id="WP_187721252.1">
    <property type="nucleotide sequence ID" value="NZ_BAABBL010000013.1"/>
</dbReference>
<sequence>MATLGAASAGTGDAALPGLRPPSREIVVPDLDSMVRWHEHAYPHPLARWHTHPEVEIHLIRSGTGLAFVGDHVGAFAPGHLTLIGSHLPHNWISNLAPGESIPGRDVVLQVHPDSLRELARLAPDALEAVRLVDSAARGLEYFGGTAAAGARALERIGASTGVERLHHLFGLFAVLSRCPPHERRELSGVGAAAATDPAVQARVNTALDFITEHLTEEIRLPEVAALVDMSPSAFSRFFTRAAGRGFAEMVRRLRIIRACHLLATTSAPVSEICYEVGFGNLSNFNRQFRSETGTTPRRYRATATAGQRSFA</sequence>
<evidence type="ECO:0000256" key="2">
    <source>
        <dbReference type="ARBA" id="ARBA00023125"/>
    </source>
</evidence>
<feature type="compositionally biased region" description="Low complexity" evidence="4">
    <location>
        <begin position="293"/>
        <end position="306"/>
    </location>
</feature>
<dbReference type="InterPro" id="IPR018062">
    <property type="entry name" value="HTH_AraC-typ_CS"/>
</dbReference>
<proteinExistence type="predicted"/>
<dbReference type="CDD" id="cd06976">
    <property type="entry name" value="cupin_MtlR-like_N"/>
    <property type="match status" value="1"/>
</dbReference>
<feature type="region of interest" description="Disordered" evidence="4">
    <location>
        <begin position="1"/>
        <end position="21"/>
    </location>
</feature>
<dbReference type="PANTHER" id="PTHR43280:SF27">
    <property type="entry name" value="TRANSCRIPTIONAL REGULATOR MTLR"/>
    <property type="match status" value="1"/>
</dbReference>
<dbReference type="KEGG" id="tdf:H9L22_01020"/>
<dbReference type="PRINTS" id="PR00032">
    <property type="entry name" value="HTHARAC"/>
</dbReference>
<dbReference type="SUPFAM" id="SSF46689">
    <property type="entry name" value="Homeodomain-like"/>
    <property type="match status" value="2"/>
</dbReference>
<organism evidence="6 7">
    <name type="scientific">Tessaracoccus defluvii</name>
    <dbReference type="NCBI Taxonomy" id="1285901"/>
    <lineage>
        <taxon>Bacteria</taxon>
        <taxon>Bacillati</taxon>
        <taxon>Actinomycetota</taxon>
        <taxon>Actinomycetes</taxon>
        <taxon>Propionibacteriales</taxon>
        <taxon>Propionibacteriaceae</taxon>
        <taxon>Tessaracoccus</taxon>
    </lineage>
</organism>
<evidence type="ECO:0000259" key="5">
    <source>
        <dbReference type="PROSITE" id="PS01124"/>
    </source>
</evidence>
<evidence type="ECO:0000256" key="3">
    <source>
        <dbReference type="ARBA" id="ARBA00023163"/>
    </source>
</evidence>
<dbReference type="EMBL" id="CP060789">
    <property type="protein sequence ID" value="QNP56135.1"/>
    <property type="molecule type" value="Genomic_DNA"/>
</dbReference>
<dbReference type="PROSITE" id="PS01124">
    <property type="entry name" value="HTH_ARAC_FAMILY_2"/>
    <property type="match status" value="1"/>
</dbReference>
<keyword evidence="1" id="KW-0805">Transcription regulation</keyword>
<dbReference type="InterPro" id="IPR009057">
    <property type="entry name" value="Homeodomain-like_sf"/>
</dbReference>
<dbReference type="InterPro" id="IPR011051">
    <property type="entry name" value="RmlC_Cupin_sf"/>
</dbReference>
<keyword evidence="3" id="KW-0804">Transcription</keyword>
<dbReference type="Pfam" id="PF12833">
    <property type="entry name" value="HTH_18"/>
    <property type="match status" value="1"/>
</dbReference>
<reference evidence="6 7" key="1">
    <citation type="submission" date="2020-08" db="EMBL/GenBank/DDBJ databases">
        <title>Genome sequence of Tessaracoccus defluvii JCM 17540T.</title>
        <authorList>
            <person name="Hyun D.-W."/>
            <person name="Bae J.-W."/>
        </authorList>
    </citation>
    <scope>NUCLEOTIDE SEQUENCE [LARGE SCALE GENOMIC DNA]</scope>
    <source>
        <strain evidence="6 7">JCM 17540</strain>
    </source>
</reference>
<dbReference type="Proteomes" id="UP000516117">
    <property type="component" value="Chromosome"/>
</dbReference>
<dbReference type="SUPFAM" id="SSF51182">
    <property type="entry name" value="RmlC-like cupins"/>
    <property type="match status" value="1"/>
</dbReference>
<evidence type="ECO:0000256" key="1">
    <source>
        <dbReference type="ARBA" id="ARBA00023015"/>
    </source>
</evidence>
<accession>A0A7H0H6G9</accession>
<dbReference type="SMART" id="SM00342">
    <property type="entry name" value="HTH_ARAC"/>
    <property type="match status" value="1"/>
</dbReference>